<organism evidence="18 19">
    <name type="scientific">Cuscuta campestris</name>
    <dbReference type="NCBI Taxonomy" id="132261"/>
    <lineage>
        <taxon>Eukaryota</taxon>
        <taxon>Viridiplantae</taxon>
        <taxon>Streptophyta</taxon>
        <taxon>Embryophyta</taxon>
        <taxon>Tracheophyta</taxon>
        <taxon>Spermatophyta</taxon>
        <taxon>Magnoliopsida</taxon>
        <taxon>eudicotyledons</taxon>
        <taxon>Gunneridae</taxon>
        <taxon>Pentapetalae</taxon>
        <taxon>asterids</taxon>
        <taxon>lamiids</taxon>
        <taxon>Solanales</taxon>
        <taxon>Convolvulaceae</taxon>
        <taxon>Cuscuteae</taxon>
        <taxon>Cuscuta</taxon>
        <taxon>Cuscuta subgen. Grammica</taxon>
        <taxon>Cuscuta sect. Cleistogrammica</taxon>
    </lineage>
</organism>
<evidence type="ECO:0000256" key="9">
    <source>
        <dbReference type="ARBA" id="ARBA00022737"/>
    </source>
</evidence>
<evidence type="ECO:0000259" key="16">
    <source>
        <dbReference type="PROSITE" id="PS50090"/>
    </source>
</evidence>
<dbReference type="GO" id="GO:0010597">
    <property type="term" value="P:green leaf volatile biosynthetic process"/>
    <property type="evidence" value="ECO:0007669"/>
    <property type="project" value="UniProtKB-ARBA"/>
</dbReference>
<dbReference type="GO" id="GO:0048262">
    <property type="term" value="P:determination of dorsal/ventral asymmetry"/>
    <property type="evidence" value="ECO:0007669"/>
    <property type="project" value="UniProtKB-ARBA"/>
</dbReference>
<evidence type="ECO:0000313" key="19">
    <source>
        <dbReference type="Proteomes" id="UP000595140"/>
    </source>
</evidence>
<dbReference type="OrthoDB" id="409725at2759"/>
<evidence type="ECO:0000256" key="6">
    <source>
        <dbReference type="ARBA" id="ARBA00022475"/>
    </source>
</evidence>
<sequence length="362" mass="40108">MTQYKASILVLDLKQKMGSWTAKQNKKFEEALAIYDRETRDRWEQIARFVGGKSVEEVKRHYEVLEKDVMAIENGRVAMPKYKTTPESCTTKHHKNIEMGGGGEIVINTLALAALFGILGNGVSFLVFLSSMPMFWTIHKRKSSEGFTAIPYLVALFSASLLLYYGSLKTDALLIVTINAFGVAIELFYIMVFLFYATNKDRWFTIGILVVLNVVIFGAFVSLTWLFTEGEKRVKIVGWACASVNVAVFAAPLAVMRQVIRTRSVQFMPLGLSVSLTLCATTWFFYGLCVADYYIALPNVGGFLLGVAQLVLYWIYKDSKNDGEDDIEAKGGYIGDAHTAEMEMIGRSPRGGGGGGGNAHNN</sequence>
<dbReference type="FunFam" id="1.10.10.60:FF:000154">
    <property type="entry name" value="Transcription factor SRM1"/>
    <property type="match status" value="1"/>
</dbReference>
<dbReference type="SMART" id="SM00717">
    <property type="entry name" value="SANT"/>
    <property type="match status" value="1"/>
</dbReference>
<evidence type="ECO:0000256" key="4">
    <source>
        <dbReference type="ARBA" id="ARBA00022448"/>
    </source>
</evidence>
<comment type="similarity">
    <text evidence="3">Belongs to the SWEET sugar transporter family.</text>
</comment>
<protein>
    <submittedName>
        <fullName evidence="18">Uncharacterized protein</fullName>
    </submittedName>
</protein>
<dbReference type="GO" id="GO:0009908">
    <property type="term" value="P:flower development"/>
    <property type="evidence" value="ECO:0007669"/>
    <property type="project" value="UniProtKB-ARBA"/>
</dbReference>
<feature type="transmembrane region" description="Helical" evidence="15">
    <location>
        <begin position="293"/>
        <end position="316"/>
    </location>
</feature>
<keyword evidence="13" id="KW-0804">Transcription</keyword>
<dbReference type="FunFam" id="1.20.1280.290:FF:000001">
    <property type="entry name" value="Bidirectional sugar transporter SWEET"/>
    <property type="match status" value="1"/>
</dbReference>
<dbReference type="GO" id="GO:0005886">
    <property type="term" value="C:plasma membrane"/>
    <property type="evidence" value="ECO:0007669"/>
    <property type="project" value="UniProtKB-SubCell"/>
</dbReference>
<evidence type="ECO:0000256" key="12">
    <source>
        <dbReference type="ARBA" id="ARBA00023136"/>
    </source>
</evidence>
<keyword evidence="8 15" id="KW-0812">Transmembrane</keyword>
<dbReference type="FunFam" id="1.20.1280.290:FF:000003">
    <property type="entry name" value="Bidirectional sugar transporter SWEET"/>
    <property type="match status" value="1"/>
</dbReference>
<evidence type="ECO:0000256" key="1">
    <source>
        <dbReference type="ARBA" id="ARBA00004123"/>
    </source>
</evidence>
<evidence type="ECO:0000256" key="5">
    <source>
        <dbReference type="ARBA" id="ARBA00022473"/>
    </source>
</evidence>
<keyword evidence="4" id="KW-0813">Transport</keyword>
<dbReference type="AlphaFoldDB" id="A0A484KK80"/>
<dbReference type="Pfam" id="PF00249">
    <property type="entry name" value="Myb_DNA-binding"/>
    <property type="match status" value="1"/>
</dbReference>
<evidence type="ECO:0000256" key="10">
    <source>
        <dbReference type="ARBA" id="ARBA00022989"/>
    </source>
</evidence>
<dbReference type="Gene3D" id="1.10.10.60">
    <property type="entry name" value="Homeodomain-like"/>
    <property type="match status" value="1"/>
</dbReference>
<evidence type="ECO:0000313" key="18">
    <source>
        <dbReference type="EMBL" id="VFQ65730.1"/>
    </source>
</evidence>
<gene>
    <name evidence="18" type="ORF">CCAM_LOCUS7506</name>
</gene>
<feature type="transmembrane region" description="Helical" evidence="15">
    <location>
        <begin position="267"/>
        <end position="287"/>
    </location>
</feature>
<evidence type="ECO:0000256" key="11">
    <source>
        <dbReference type="ARBA" id="ARBA00023015"/>
    </source>
</evidence>
<dbReference type="PANTHER" id="PTHR10791:SF134">
    <property type="entry name" value="BIDIRECTIONAL SUGAR TRANSPORTER SWEET9"/>
    <property type="match status" value="1"/>
</dbReference>
<dbReference type="Pfam" id="PF03083">
    <property type="entry name" value="MtN3_slv"/>
    <property type="match status" value="2"/>
</dbReference>
<evidence type="ECO:0000256" key="2">
    <source>
        <dbReference type="ARBA" id="ARBA00004651"/>
    </source>
</evidence>
<evidence type="ECO:0000256" key="13">
    <source>
        <dbReference type="ARBA" id="ARBA00023163"/>
    </source>
</evidence>
<dbReference type="GO" id="GO:0000976">
    <property type="term" value="F:transcription cis-regulatory region binding"/>
    <property type="evidence" value="ECO:0007669"/>
    <property type="project" value="UniProtKB-ARBA"/>
</dbReference>
<keyword evidence="11" id="KW-0805">Transcription regulation</keyword>
<evidence type="ECO:0000259" key="17">
    <source>
        <dbReference type="PROSITE" id="PS51293"/>
    </source>
</evidence>
<evidence type="ECO:0000256" key="8">
    <source>
        <dbReference type="ARBA" id="ARBA00022692"/>
    </source>
</evidence>
<dbReference type="PANTHER" id="PTHR10791">
    <property type="entry name" value="RAG1-ACTIVATING PROTEIN 1"/>
    <property type="match status" value="1"/>
</dbReference>
<keyword evidence="6" id="KW-1003">Cell membrane</keyword>
<dbReference type="EMBL" id="OOIL02000484">
    <property type="protein sequence ID" value="VFQ65730.1"/>
    <property type="molecule type" value="Genomic_DNA"/>
</dbReference>
<feature type="transmembrane region" description="Helical" evidence="15">
    <location>
        <begin position="172"/>
        <end position="196"/>
    </location>
</feature>
<keyword evidence="9" id="KW-0677">Repeat</keyword>
<comment type="subcellular location">
    <subcellularLocation>
        <location evidence="2">Cell membrane</location>
        <topology evidence="2">Multi-pass membrane protein</topology>
    </subcellularLocation>
    <subcellularLocation>
        <location evidence="1">Nucleus</location>
    </subcellularLocation>
</comment>
<dbReference type="Proteomes" id="UP000595140">
    <property type="component" value="Unassembled WGS sequence"/>
</dbReference>
<feature type="domain" description="SANT" evidence="17">
    <location>
        <begin position="15"/>
        <end position="70"/>
    </location>
</feature>
<proteinExistence type="inferred from homology"/>
<dbReference type="InterPro" id="IPR009057">
    <property type="entry name" value="Homeodomain-like_sf"/>
</dbReference>
<feature type="transmembrane region" description="Helical" evidence="15">
    <location>
        <begin position="105"/>
        <end position="129"/>
    </location>
</feature>
<evidence type="ECO:0000256" key="3">
    <source>
        <dbReference type="ARBA" id="ARBA00007809"/>
    </source>
</evidence>
<feature type="transmembrane region" description="Helical" evidence="15">
    <location>
        <begin position="203"/>
        <end position="224"/>
    </location>
</feature>
<feature type="transmembrane region" description="Helical" evidence="15">
    <location>
        <begin position="236"/>
        <end position="255"/>
    </location>
</feature>
<accession>A0A484KK80</accession>
<keyword evidence="10 15" id="KW-1133">Transmembrane helix</keyword>
<dbReference type="SUPFAM" id="SSF46689">
    <property type="entry name" value="Homeodomain-like"/>
    <property type="match status" value="1"/>
</dbReference>
<keyword evidence="19" id="KW-1185">Reference proteome</keyword>
<dbReference type="GO" id="GO:0005634">
    <property type="term" value="C:nucleus"/>
    <property type="evidence" value="ECO:0007669"/>
    <property type="project" value="UniProtKB-SubCell"/>
</dbReference>
<dbReference type="PROSITE" id="PS50090">
    <property type="entry name" value="MYB_LIKE"/>
    <property type="match status" value="1"/>
</dbReference>
<keyword evidence="14" id="KW-0539">Nucleus</keyword>
<feature type="transmembrane region" description="Helical" evidence="15">
    <location>
        <begin position="149"/>
        <end position="166"/>
    </location>
</feature>
<dbReference type="InterPro" id="IPR047664">
    <property type="entry name" value="SWEET"/>
</dbReference>
<dbReference type="GO" id="GO:0051119">
    <property type="term" value="F:sugar transmembrane transporter activity"/>
    <property type="evidence" value="ECO:0007669"/>
    <property type="project" value="InterPro"/>
</dbReference>
<keyword evidence="7" id="KW-0762">Sugar transport</keyword>
<dbReference type="CDD" id="cd00167">
    <property type="entry name" value="SANT"/>
    <property type="match status" value="1"/>
</dbReference>
<name>A0A484KK80_9ASTE</name>
<evidence type="ECO:0000256" key="7">
    <source>
        <dbReference type="ARBA" id="ARBA00022597"/>
    </source>
</evidence>
<reference evidence="18 19" key="1">
    <citation type="submission" date="2018-04" db="EMBL/GenBank/DDBJ databases">
        <authorList>
            <person name="Vogel A."/>
        </authorList>
    </citation>
    <scope>NUCLEOTIDE SEQUENCE [LARGE SCALE GENOMIC DNA]</scope>
</reference>
<keyword evidence="5" id="KW-0217">Developmental protein</keyword>
<dbReference type="PROSITE" id="PS51293">
    <property type="entry name" value="SANT"/>
    <property type="match status" value="1"/>
</dbReference>
<dbReference type="InterPro" id="IPR001005">
    <property type="entry name" value="SANT/Myb"/>
</dbReference>
<dbReference type="Gene3D" id="1.20.1280.290">
    <property type="match status" value="2"/>
</dbReference>
<evidence type="ECO:0000256" key="15">
    <source>
        <dbReference type="SAM" id="Phobius"/>
    </source>
</evidence>
<evidence type="ECO:0000256" key="14">
    <source>
        <dbReference type="ARBA" id="ARBA00023242"/>
    </source>
</evidence>
<feature type="domain" description="Myb-like" evidence="16">
    <location>
        <begin position="12"/>
        <end position="66"/>
    </location>
</feature>
<dbReference type="InterPro" id="IPR017884">
    <property type="entry name" value="SANT_dom"/>
</dbReference>
<keyword evidence="12 15" id="KW-0472">Membrane</keyword>
<dbReference type="InterPro" id="IPR004316">
    <property type="entry name" value="SWEET_rpt"/>
</dbReference>